<gene>
    <name evidence="2" type="ORF">DV515_00017409</name>
</gene>
<accession>A0A3L8QVP9</accession>
<protein>
    <submittedName>
        <fullName evidence="2">Uncharacterized protein</fullName>
    </submittedName>
</protein>
<feature type="region of interest" description="Disordered" evidence="1">
    <location>
        <begin position="106"/>
        <end position="191"/>
    </location>
</feature>
<comment type="caution">
    <text evidence="2">The sequence shown here is derived from an EMBL/GenBank/DDBJ whole genome shotgun (WGS) entry which is preliminary data.</text>
</comment>
<dbReference type="AlphaFoldDB" id="A0A3L8QVP9"/>
<reference evidence="2 3" key="1">
    <citation type="journal article" date="2018" name="Proc. R. Soc. B">
        <title>A non-coding region near Follistatin controls head colour polymorphism in the Gouldian finch.</title>
        <authorList>
            <person name="Toomey M.B."/>
            <person name="Marques C.I."/>
            <person name="Andrade P."/>
            <person name="Araujo P.M."/>
            <person name="Sabatino S."/>
            <person name="Gazda M.A."/>
            <person name="Afonso S."/>
            <person name="Lopes R.J."/>
            <person name="Corbo J.C."/>
            <person name="Carneiro M."/>
        </authorList>
    </citation>
    <scope>NUCLEOTIDE SEQUENCE [LARGE SCALE GENOMIC DNA]</scope>
    <source>
        <strain evidence="2">Red01</strain>
        <tissue evidence="2">Muscle</tissue>
    </source>
</reference>
<evidence type="ECO:0000256" key="1">
    <source>
        <dbReference type="SAM" id="MobiDB-lite"/>
    </source>
</evidence>
<proteinExistence type="predicted"/>
<dbReference type="EMBL" id="QUSF01001083">
    <property type="protein sequence ID" value="RLV71479.1"/>
    <property type="molecule type" value="Genomic_DNA"/>
</dbReference>
<evidence type="ECO:0000313" key="2">
    <source>
        <dbReference type="EMBL" id="RLV71479.1"/>
    </source>
</evidence>
<name>A0A3L8QVP9_CHLGU</name>
<sequence length="191" mass="20717">MGCSVVGCLSVNALHSSPLARLTSCCSSTAKNNRSPDERKCTGQVRGRQWFGRAACWEKRERWGEWREDTAPRNPCVCRGFIARTPPSDLQIPCVSALKISFPAARSSSPAEAEKLENGAARCPRHGRHDPGTVPGRLPLYKPRSPGCRSPRRSPRSLLCPASSALRVSLKSPRSPSIPVPGTELPAQPLP</sequence>
<dbReference type="Proteomes" id="UP000276834">
    <property type="component" value="Unassembled WGS sequence"/>
</dbReference>
<evidence type="ECO:0000313" key="3">
    <source>
        <dbReference type="Proteomes" id="UP000276834"/>
    </source>
</evidence>
<feature type="compositionally biased region" description="Low complexity" evidence="1">
    <location>
        <begin position="156"/>
        <end position="167"/>
    </location>
</feature>
<organism evidence="2 3">
    <name type="scientific">Chloebia gouldiae</name>
    <name type="common">Gouldian finch</name>
    <name type="synonym">Erythrura gouldiae</name>
    <dbReference type="NCBI Taxonomy" id="44316"/>
    <lineage>
        <taxon>Eukaryota</taxon>
        <taxon>Metazoa</taxon>
        <taxon>Chordata</taxon>
        <taxon>Craniata</taxon>
        <taxon>Vertebrata</taxon>
        <taxon>Euteleostomi</taxon>
        <taxon>Archelosauria</taxon>
        <taxon>Archosauria</taxon>
        <taxon>Dinosauria</taxon>
        <taxon>Saurischia</taxon>
        <taxon>Theropoda</taxon>
        <taxon>Coelurosauria</taxon>
        <taxon>Aves</taxon>
        <taxon>Neognathae</taxon>
        <taxon>Neoaves</taxon>
        <taxon>Telluraves</taxon>
        <taxon>Australaves</taxon>
        <taxon>Passeriformes</taxon>
        <taxon>Passeroidea</taxon>
        <taxon>Passeridae</taxon>
        <taxon>Chloebia</taxon>
    </lineage>
</organism>
<keyword evidence="3" id="KW-1185">Reference proteome</keyword>